<dbReference type="PROSITE" id="PS50943">
    <property type="entry name" value="HTH_CROC1"/>
    <property type="match status" value="1"/>
</dbReference>
<proteinExistence type="predicted"/>
<keyword evidence="6" id="KW-1185">Reference proteome</keyword>
<keyword evidence="1" id="KW-0805">Transcription regulation</keyword>
<keyword evidence="3" id="KW-0804">Transcription</keyword>
<name>A0ABS1DBM4_9PROT</name>
<feature type="domain" description="HTH cro/C1-type" evidence="4">
    <location>
        <begin position="41"/>
        <end position="94"/>
    </location>
</feature>
<dbReference type="SMART" id="SM00530">
    <property type="entry name" value="HTH_XRE"/>
    <property type="match status" value="1"/>
</dbReference>
<dbReference type="InterPro" id="IPR032758">
    <property type="entry name" value="MqsA/HigA-2"/>
</dbReference>
<protein>
    <recommendedName>
        <fullName evidence="4">HTH cro/C1-type domain-containing protein</fullName>
    </recommendedName>
</protein>
<gene>
    <name evidence="5" type="ORF">CKO28_07415</name>
</gene>
<accession>A0ABS1DBM4</accession>
<dbReference type="RefSeq" id="WP_200340025.1">
    <property type="nucleotide sequence ID" value="NZ_NRRL01000013.1"/>
</dbReference>
<dbReference type="PANTHER" id="PTHR36511">
    <property type="entry name" value="MERR FAMILY BACTERIAL REGULATORY PROTEIN"/>
    <property type="match status" value="1"/>
</dbReference>
<dbReference type="Gene3D" id="1.10.260.40">
    <property type="entry name" value="lambda repressor-like DNA-binding domains"/>
    <property type="match status" value="1"/>
</dbReference>
<dbReference type="InterPro" id="IPR001387">
    <property type="entry name" value="Cro/C1-type_HTH"/>
</dbReference>
<evidence type="ECO:0000259" key="4">
    <source>
        <dbReference type="PROSITE" id="PS50943"/>
    </source>
</evidence>
<evidence type="ECO:0000313" key="5">
    <source>
        <dbReference type="EMBL" id="MBK1667861.1"/>
    </source>
</evidence>
<dbReference type="SUPFAM" id="SSF47413">
    <property type="entry name" value="lambda repressor-like DNA-binding domains"/>
    <property type="match status" value="1"/>
</dbReference>
<comment type="caution">
    <text evidence="5">The sequence shown here is derived from an EMBL/GenBank/DDBJ whole genome shotgun (WGS) entry which is preliminary data.</text>
</comment>
<dbReference type="InterPro" id="IPR052359">
    <property type="entry name" value="HTH-type_reg/antitoxin"/>
</dbReference>
<sequence>MSDHANLGDELIESLREARAHVRGEPTDMRVTQVDVPADRVREIRRKVGLSQARFAPLMGVSVSGLRKWEQGVRRPGGAALTLLRVMDRNPQAVVEALDQVGRP</sequence>
<evidence type="ECO:0000256" key="2">
    <source>
        <dbReference type="ARBA" id="ARBA00023125"/>
    </source>
</evidence>
<evidence type="ECO:0000256" key="3">
    <source>
        <dbReference type="ARBA" id="ARBA00023163"/>
    </source>
</evidence>
<dbReference type="Pfam" id="PF15731">
    <property type="entry name" value="MqsA_antitoxin"/>
    <property type="match status" value="1"/>
</dbReference>
<evidence type="ECO:0000313" key="6">
    <source>
        <dbReference type="Proteomes" id="UP001296873"/>
    </source>
</evidence>
<keyword evidence="2" id="KW-0238">DNA-binding</keyword>
<evidence type="ECO:0000256" key="1">
    <source>
        <dbReference type="ARBA" id="ARBA00023015"/>
    </source>
</evidence>
<dbReference type="EMBL" id="NRRL01000013">
    <property type="protein sequence ID" value="MBK1667861.1"/>
    <property type="molecule type" value="Genomic_DNA"/>
</dbReference>
<dbReference type="CDD" id="cd00093">
    <property type="entry name" value="HTH_XRE"/>
    <property type="match status" value="1"/>
</dbReference>
<reference evidence="5 6" key="1">
    <citation type="journal article" date="2020" name="Microorganisms">
        <title>Osmotic Adaptation and Compatible Solute Biosynthesis of Phototrophic Bacteria as Revealed from Genome Analyses.</title>
        <authorList>
            <person name="Imhoff J.F."/>
            <person name="Rahn T."/>
            <person name="Kunzel S."/>
            <person name="Keller A."/>
            <person name="Neulinger S.C."/>
        </authorList>
    </citation>
    <scope>NUCLEOTIDE SEQUENCE [LARGE SCALE GENOMIC DNA]</scope>
    <source>
        <strain evidence="5 6">DSM 9895</strain>
    </source>
</reference>
<dbReference type="InterPro" id="IPR010982">
    <property type="entry name" value="Lambda_DNA-bd_dom_sf"/>
</dbReference>
<organism evidence="5 6">
    <name type="scientific">Rhodovibrio sodomensis</name>
    <dbReference type="NCBI Taxonomy" id="1088"/>
    <lineage>
        <taxon>Bacteria</taxon>
        <taxon>Pseudomonadati</taxon>
        <taxon>Pseudomonadota</taxon>
        <taxon>Alphaproteobacteria</taxon>
        <taxon>Rhodospirillales</taxon>
        <taxon>Rhodovibrionaceae</taxon>
        <taxon>Rhodovibrio</taxon>
    </lineage>
</organism>
<dbReference type="PANTHER" id="PTHR36511:SF4">
    <property type="entry name" value="ANTITOXIN MQSA"/>
    <property type="match status" value="1"/>
</dbReference>
<dbReference type="Proteomes" id="UP001296873">
    <property type="component" value="Unassembled WGS sequence"/>
</dbReference>